<keyword evidence="2" id="KW-1185">Reference proteome</keyword>
<gene>
    <name evidence="1" type="ORF">ACFSC0_08615</name>
</gene>
<accession>A0ABW4MZT2</accession>
<reference evidence="2" key="1">
    <citation type="journal article" date="2019" name="Int. J. Syst. Evol. Microbiol.">
        <title>The Global Catalogue of Microorganisms (GCM) 10K type strain sequencing project: providing services to taxonomists for standard genome sequencing and annotation.</title>
        <authorList>
            <consortium name="The Broad Institute Genomics Platform"/>
            <consortium name="The Broad Institute Genome Sequencing Center for Infectious Disease"/>
            <person name="Wu L."/>
            <person name="Ma J."/>
        </authorList>
    </citation>
    <scope>NUCLEOTIDE SEQUENCE [LARGE SCALE GENOMIC DNA]</scope>
    <source>
        <strain evidence="2">DFY28</strain>
    </source>
</reference>
<evidence type="ECO:0000313" key="1">
    <source>
        <dbReference type="EMBL" id="MFD1783452.1"/>
    </source>
</evidence>
<sequence length="209" mass="22395">MFLTEYEPPERRRAFASGGVELRLTEAAVMLAFALHLLEQTEGTGTVYIHPDGEHAKIFDISAFLLNLGFERVEALGTTAYGGRYVREDANIIVRPASGLGDVVGVVAGRRVVAECKGGVINSNHAGQKSRLRKGLSELVGQLMLLPLDGSRQVAVLPFTDEVLRIANRLMPRCAAAGLEIALVSAEGRVDFVRSAEDLRAAAPVTAIA</sequence>
<dbReference type="EMBL" id="JBHUEY010000001">
    <property type="protein sequence ID" value="MFD1783452.1"/>
    <property type="molecule type" value="Genomic_DNA"/>
</dbReference>
<dbReference type="Proteomes" id="UP001597237">
    <property type="component" value="Unassembled WGS sequence"/>
</dbReference>
<evidence type="ECO:0000313" key="2">
    <source>
        <dbReference type="Proteomes" id="UP001597237"/>
    </source>
</evidence>
<comment type="caution">
    <text evidence="1">The sequence shown here is derived from an EMBL/GenBank/DDBJ whole genome shotgun (WGS) entry which is preliminary data.</text>
</comment>
<proteinExistence type="predicted"/>
<dbReference type="RefSeq" id="WP_377284005.1">
    <property type="nucleotide sequence ID" value="NZ_JBHRSI010000010.1"/>
</dbReference>
<protein>
    <submittedName>
        <fullName evidence="1">Uncharacterized protein</fullName>
    </submittedName>
</protein>
<name>A0ABW4MZT2_9CAUL</name>
<organism evidence="1 2">
    <name type="scientific">Phenylobacterium terrae</name>
    <dbReference type="NCBI Taxonomy" id="2665495"/>
    <lineage>
        <taxon>Bacteria</taxon>
        <taxon>Pseudomonadati</taxon>
        <taxon>Pseudomonadota</taxon>
        <taxon>Alphaproteobacteria</taxon>
        <taxon>Caulobacterales</taxon>
        <taxon>Caulobacteraceae</taxon>
        <taxon>Phenylobacterium</taxon>
    </lineage>
</organism>